<evidence type="ECO:0008006" key="3">
    <source>
        <dbReference type="Google" id="ProtNLM"/>
    </source>
</evidence>
<proteinExistence type="predicted"/>
<name>A0AAW2S572_SESRA</name>
<keyword evidence="1" id="KW-1133">Transmembrane helix</keyword>
<evidence type="ECO:0000313" key="2">
    <source>
        <dbReference type="EMBL" id="KAL0387670.1"/>
    </source>
</evidence>
<sequence>MTCSKCGKSDHNIRTCKNPPQQSRVIVTAKGSRGHTDVGRVKGTTADTGGGRRAVAIASRGTTTTTSKGTTTITAAGTVATGRGRGKAGGRGEGEGEGKGLFLALETGMALACLQCNTLSLLMKYLSYFIIFYSFYLQTLHLYKFFYAYSCQQNKVASTMKDMPHKWLKLILLISFNNCCMLLVLFT</sequence>
<dbReference type="AlphaFoldDB" id="A0AAW2S572"/>
<feature type="transmembrane region" description="Helical" evidence="1">
    <location>
        <begin position="167"/>
        <end position="186"/>
    </location>
</feature>
<gene>
    <name evidence="2" type="ORF">Sradi_2648800</name>
</gene>
<accession>A0AAW2S572</accession>
<evidence type="ECO:0000256" key="1">
    <source>
        <dbReference type="SAM" id="Phobius"/>
    </source>
</evidence>
<reference evidence="2" key="2">
    <citation type="journal article" date="2024" name="Plant">
        <title>Genomic evolution and insights into agronomic trait innovations of Sesamum species.</title>
        <authorList>
            <person name="Miao H."/>
            <person name="Wang L."/>
            <person name="Qu L."/>
            <person name="Liu H."/>
            <person name="Sun Y."/>
            <person name="Le M."/>
            <person name="Wang Q."/>
            <person name="Wei S."/>
            <person name="Zheng Y."/>
            <person name="Lin W."/>
            <person name="Duan Y."/>
            <person name="Cao H."/>
            <person name="Xiong S."/>
            <person name="Wang X."/>
            <person name="Wei L."/>
            <person name="Li C."/>
            <person name="Ma Q."/>
            <person name="Ju M."/>
            <person name="Zhao R."/>
            <person name="Li G."/>
            <person name="Mu C."/>
            <person name="Tian Q."/>
            <person name="Mei H."/>
            <person name="Zhang T."/>
            <person name="Gao T."/>
            <person name="Zhang H."/>
        </authorList>
    </citation>
    <scope>NUCLEOTIDE SEQUENCE</scope>
    <source>
        <strain evidence="2">G02</strain>
    </source>
</reference>
<keyword evidence="1" id="KW-0812">Transmembrane</keyword>
<comment type="caution">
    <text evidence="2">The sequence shown here is derived from an EMBL/GenBank/DDBJ whole genome shotgun (WGS) entry which is preliminary data.</text>
</comment>
<reference evidence="2" key="1">
    <citation type="submission" date="2020-06" db="EMBL/GenBank/DDBJ databases">
        <authorList>
            <person name="Li T."/>
            <person name="Hu X."/>
            <person name="Zhang T."/>
            <person name="Song X."/>
            <person name="Zhang H."/>
            <person name="Dai N."/>
            <person name="Sheng W."/>
            <person name="Hou X."/>
            <person name="Wei L."/>
        </authorList>
    </citation>
    <scope>NUCLEOTIDE SEQUENCE</scope>
    <source>
        <strain evidence="2">G02</strain>
        <tissue evidence="2">Leaf</tissue>
    </source>
</reference>
<dbReference type="EMBL" id="JACGWJ010000011">
    <property type="protein sequence ID" value="KAL0387670.1"/>
    <property type="molecule type" value="Genomic_DNA"/>
</dbReference>
<organism evidence="2">
    <name type="scientific">Sesamum radiatum</name>
    <name type="common">Black benniseed</name>
    <dbReference type="NCBI Taxonomy" id="300843"/>
    <lineage>
        <taxon>Eukaryota</taxon>
        <taxon>Viridiplantae</taxon>
        <taxon>Streptophyta</taxon>
        <taxon>Embryophyta</taxon>
        <taxon>Tracheophyta</taxon>
        <taxon>Spermatophyta</taxon>
        <taxon>Magnoliopsida</taxon>
        <taxon>eudicotyledons</taxon>
        <taxon>Gunneridae</taxon>
        <taxon>Pentapetalae</taxon>
        <taxon>asterids</taxon>
        <taxon>lamiids</taxon>
        <taxon>Lamiales</taxon>
        <taxon>Pedaliaceae</taxon>
        <taxon>Sesamum</taxon>
    </lineage>
</organism>
<keyword evidence="1" id="KW-0472">Membrane</keyword>
<feature type="transmembrane region" description="Helical" evidence="1">
    <location>
        <begin position="125"/>
        <end position="146"/>
    </location>
</feature>
<protein>
    <recommendedName>
        <fullName evidence="3">CCHC-type domain-containing protein</fullName>
    </recommendedName>
</protein>